<evidence type="ECO:0000313" key="3">
    <source>
        <dbReference type="Proteomes" id="UP001147148"/>
    </source>
</evidence>
<feature type="compositionally biased region" description="Basic and acidic residues" evidence="1">
    <location>
        <begin position="52"/>
        <end position="65"/>
    </location>
</feature>
<evidence type="ECO:0000256" key="1">
    <source>
        <dbReference type="SAM" id="MobiDB-lite"/>
    </source>
</evidence>
<dbReference type="RefSeq" id="WP_275471859.1">
    <property type="nucleotide sequence ID" value="NZ_JAPDSH010000006.1"/>
</dbReference>
<protein>
    <recommendedName>
        <fullName evidence="4">Phage protein</fullName>
    </recommendedName>
</protein>
<proteinExistence type="predicted"/>
<reference evidence="2" key="1">
    <citation type="submission" date="2022-10" db="EMBL/GenBank/DDBJ databases">
        <title>Vagococcus sp. isolated from poultry meat.</title>
        <authorList>
            <person name="Johansson P."/>
            <person name="Bjorkroth J."/>
        </authorList>
    </citation>
    <scope>NUCLEOTIDE SEQUENCE</scope>
    <source>
        <strain evidence="2">PNs007</strain>
    </source>
</reference>
<accession>A0ABT5X2Y3</accession>
<dbReference type="Proteomes" id="UP001147148">
    <property type="component" value="Unassembled WGS sequence"/>
</dbReference>
<organism evidence="2 3">
    <name type="scientific">Vagococcus proximus</name>
    <dbReference type="NCBI Taxonomy" id="2991417"/>
    <lineage>
        <taxon>Bacteria</taxon>
        <taxon>Bacillati</taxon>
        <taxon>Bacillota</taxon>
        <taxon>Bacilli</taxon>
        <taxon>Lactobacillales</taxon>
        <taxon>Enterococcaceae</taxon>
        <taxon>Vagococcus</taxon>
    </lineage>
</organism>
<dbReference type="EMBL" id="JAPDSH010000006">
    <property type="protein sequence ID" value="MDF0480274.1"/>
    <property type="molecule type" value="Genomic_DNA"/>
</dbReference>
<keyword evidence="3" id="KW-1185">Reference proteome</keyword>
<evidence type="ECO:0000313" key="2">
    <source>
        <dbReference type="EMBL" id="MDF0480274.1"/>
    </source>
</evidence>
<feature type="region of interest" description="Disordered" evidence="1">
    <location>
        <begin position="46"/>
        <end position="65"/>
    </location>
</feature>
<name>A0ABT5X2Y3_9ENTE</name>
<evidence type="ECO:0008006" key="4">
    <source>
        <dbReference type="Google" id="ProtNLM"/>
    </source>
</evidence>
<sequence>MKWGYNLMINEEDLRQVISEQAVEIINLRLENNALKRSCVEKQEDTECSDEIENKYDAKEEQAEK</sequence>
<comment type="caution">
    <text evidence="2">The sequence shown here is derived from an EMBL/GenBank/DDBJ whole genome shotgun (WGS) entry which is preliminary data.</text>
</comment>
<gene>
    <name evidence="2" type="ORF">OL233_08255</name>
</gene>